<dbReference type="AlphaFoldDB" id="Q12UK1"/>
<accession>Q12UK1</accession>
<dbReference type="EMBL" id="CP000300">
    <property type="protein sequence ID" value="ABE52875.1"/>
    <property type="molecule type" value="Genomic_DNA"/>
</dbReference>
<dbReference type="Proteomes" id="UP000001979">
    <property type="component" value="Chromosome"/>
</dbReference>
<sequence length="130" mass="14722">MNLSYICNEDRINIHRNRTLPTVIFLKTNNKGLKAANVLPGGIEKYLRFYKMGLFFISVFGIYLGIQGLYLIIVENNYIPGFCLFGAALLISPPPIGISNMVARNLHLELTMSIKVGFSTLLLFIAWYFL</sequence>
<keyword evidence="1" id="KW-0472">Membrane</keyword>
<name>Q12UK1_METBU</name>
<feature type="transmembrane region" description="Helical" evidence="1">
    <location>
        <begin position="79"/>
        <end position="98"/>
    </location>
</feature>
<keyword evidence="1" id="KW-1133">Transmembrane helix</keyword>
<organism evidence="2 3">
    <name type="scientific">Methanococcoides burtonii (strain DSM 6242 / NBRC 107633 / OCM 468 / ACE-M)</name>
    <dbReference type="NCBI Taxonomy" id="259564"/>
    <lineage>
        <taxon>Archaea</taxon>
        <taxon>Methanobacteriati</taxon>
        <taxon>Methanobacteriota</taxon>
        <taxon>Stenosarchaea group</taxon>
        <taxon>Methanomicrobia</taxon>
        <taxon>Methanosarcinales</taxon>
        <taxon>Methanosarcinaceae</taxon>
        <taxon>Methanococcoides</taxon>
    </lineage>
</organism>
<evidence type="ECO:0000313" key="3">
    <source>
        <dbReference type="Proteomes" id="UP000001979"/>
    </source>
</evidence>
<dbReference type="STRING" id="259564.Mbur_1996"/>
<keyword evidence="1" id="KW-0812">Transmembrane</keyword>
<dbReference type="KEGG" id="mbu:Mbur_1996"/>
<keyword evidence="3" id="KW-1185">Reference proteome</keyword>
<dbReference type="HOGENOM" id="CLU_159087_0_0_2"/>
<protein>
    <submittedName>
        <fullName evidence="2">Uncharacterized protein</fullName>
    </submittedName>
</protein>
<evidence type="ECO:0000313" key="2">
    <source>
        <dbReference type="EMBL" id="ABE52875.1"/>
    </source>
</evidence>
<feature type="transmembrane region" description="Helical" evidence="1">
    <location>
        <begin position="53"/>
        <end position="73"/>
    </location>
</feature>
<evidence type="ECO:0000256" key="1">
    <source>
        <dbReference type="SAM" id="Phobius"/>
    </source>
</evidence>
<proteinExistence type="predicted"/>
<gene>
    <name evidence="2" type="ordered locus">Mbur_1996</name>
</gene>
<reference evidence="3" key="1">
    <citation type="journal article" date="2009" name="ISME J.">
        <title>The genome sequence of the psychrophilic archaeon, Methanococcoides burtonii: the role of genome evolution in cold adaptation.</title>
        <authorList>
            <person name="Allen M.A."/>
            <person name="Lauro F.M."/>
            <person name="Williams T.J."/>
            <person name="Burg D."/>
            <person name="Siddiqui K.S."/>
            <person name="De Francisci D."/>
            <person name="Chong K.W."/>
            <person name="Pilak O."/>
            <person name="Chew H.H."/>
            <person name="De Maere M.Z."/>
            <person name="Ting L."/>
            <person name="Katrib M."/>
            <person name="Ng C."/>
            <person name="Sowers K.R."/>
            <person name="Galperin M.Y."/>
            <person name="Anderson I.J."/>
            <person name="Ivanova N."/>
            <person name="Dalin E."/>
            <person name="Martinez M."/>
            <person name="Lapidus A."/>
            <person name="Hauser L."/>
            <person name="Land M."/>
            <person name="Thomas T."/>
            <person name="Cavicchioli R."/>
        </authorList>
    </citation>
    <scope>NUCLEOTIDE SEQUENCE [LARGE SCALE GENOMIC DNA]</scope>
    <source>
        <strain evidence="3">DSM 6242 / NBRC 107633 / OCM 468 / ACE-M</strain>
    </source>
</reference>
<feature type="transmembrane region" description="Helical" evidence="1">
    <location>
        <begin position="110"/>
        <end position="129"/>
    </location>
</feature>